<evidence type="ECO:0000313" key="6">
    <source>
        <dbReference type="EMBL" id="KHN69988.1"/>
    </source>
</evidence>
<protein>
    <recommendedName>
        <fullName evidence="5">Vps72/YL1 C-terminal domain-containing protein</fullName>
    </recommendedName>
</protein>
<dbReference type="EMBL" id="JOKQ01000004">
    <property type="protein sequence ID" value="KHN69988.1"/>
    <property type="molecule type" value="Genomic_DNA"/>
</dbReference>
<gene>
    <name evidence="6" type="ORF">M896_041860</name>
</gene>
<dbReference type="Pfam" id="PF08265">
    <property type="entry name" value="YL1_C"/>
    <property type="match status" value="1"/>
</dbReference>
<dbReference type="AlphaFoldDB" id="A0A0B2UKU4"/>
<dbReference type="GO" id="GO:0006338">
    <property type="term" value="P:chromatin remodeling"/>
    <property type="evidence" value="ECO:0007669"/>
    <property type="project" value="InterPro"/>
</dbReference>
<keyword evidence="2" id="KW-0805">Transcription regulation</keyword>
<proteinExistence type="predicted"/>
<name>A0A0B2UKU4_9MICR</name>
<dbReference type="RefSeq" id="XP_014564030.1">
    <property type="nucleotide sequence ID" value="XM_014708544.1"/>
</dbReference>
<evidence type="ECO:0000256" key="2">
    <source>
        <dbReference type="ARBA" id="ARBA00023015"/>
    </source>
</evidence>
<dbReference type="InParanoid" id="A0A0B2UKU4"/>
<dbReference type="PANTHER" id="PTHR31200:SF1">
    <property type="entry name" value="INO80 COMPLEX SUBUNIT C"/>
    <property type="match status" value="1"/>
</dbReference>
<dbReference type="SMART" id="SM00993">
    <property type="entry name" value="YL1_C"/>
    <property type="match status" value="1"/>
</dbReference>
<accession>A0A0B2UKU4</accession>
<evidence type="ECO:0000256" key="1">
    <source>
        <dbReference type="ARBA" id="ARBA00004123"/>
    </source>
</evidence>
<dbReference type="GO" id="GO:0031011">
    <property type="term" value="C:Ino80 complex"/>
    <property type="evidence" value="ECO:0007669"/>
    <property type="project" value="InterPro"/>
</dbReference>
<dbReference type="HOGENOM" id="CLU_071116_4_0_1"/>
<evidence type="ECO:0000313" key="7">
    <source>
        <dbReference type="Proteomes" id="UP000031056"/>
    </source>
</evidence>
<evidence type="ECO:0000259" key="5">
    <source>
        <dbReference type="SMART" id="SM00993"/>
    </source>
</evidence>
<comment type="caution">
    <text evidence="6">The sequence shown here is derived from an EMBL/GenBank/DDBJ whole genome shotgun (WGS) entry which is preliminary data.</text>
</comment>
<dbReference type="Proteomes" id="UP000031056">
    <property type="component" value="Unassembled WGS sequence"/>
</dbReference>
<dbReference type="STRING" id="1354746.A0A0B2UKU4"/>
<dbReference type="VEuPathDB" id="MicrosporidiaDB:M896_041860"/>
<dbReference type="GeneID" id="26261624"/>
<sequence length="102" mass="11973">MQGYKRNTYIGQGMRFKSVKHMCAEFTETNRKYIQISSRISAKAAMKLCDITGLPALYKCPYTRLVYYDSSVYKRICEFSSENVQRLFKLKEFGKTLVPFKK</sequence>
<dbReference type="OrthoDB" id="49520at2759"/>
<dbReference type="FunCoup" id="A0A0B2UKU4">
    <property type="interactions" value="78"/>
</dbReference>
<reference evidence="6 7" key="1">
    <citation type="journal article" date="2014" name="MBio">
        <title>The Ordospora colligata genome; evolution of extreme reduction in microsporidia and host-to-parasite horizontal gene transfer.</title>
        <authorList>
            <person name="Pombert J.-F."/>
            <person name="Haag K.L."/>
            <person name="Beidas S."/>
            <person name="Ebert D."/>
            <person name="Keeling P.J."/>
        </authorList>
    </citation>
    <scope>NUCLEOTIDE SEQUENCE [LARGE SCALE GENOMIC DNA]</scope>
    <source>
        <strain evidence="6 7">OC4</strain>
    </source>
</reference>
<organism evidence="6 7">
    <name type="scientific">Ordospora colligata OC4</name>
    <dbReference type="NCBI Taxonomy" id="1354746"/>
    <lineage>
        <taxon>Eukaryota</taxon>
        <taxon>Fungi</taxon>
        <taxon>Fungi incertae sedis</taxon>
        <taxon>Microsporidia</taxon>
        <taxon>Ordosporidae</taxon>
        <taxon>Ordospora</taxon>
    </lineage>
</organism>
<keyword evidence="4" id="KW-0539">Nucleus</keyword>
<keyword evidence="3" id="KW-0804">Transcription</keyword>
<evidence type="ECO:0000256" key="4">
    <source>
        <dbReference type="ARBA" id="ARBA00023242"/>
    </source>
</evidence>
<feature type="domain" description="Vps72/YL1 C-terminal" evidence="5">
    <location>
        <begin position="47"/>
        <end position="76"/>
    </location>
</feature>
<keyword evidence="7" id="KW-1185">Reference proteome</keyword>
<dbReference type="PANTHER" id="PTHR31200">
    <property type="entry name" value="INO80 COMPLEX SUBUNIT C"/>
    <property type="match status" value="1"/>
</dbReference>
<comment type="subcellular location">
    <subcellularLocation>
        <location evidence="1">Nucleus</location>
    </subcellularLocation>
</comment>
<evidence type="ECO:0000256" key="3">
    <source>
        <dbReference type="ARBA" id="ARBA00023163"/>
    </source>
</evidence>
<dbReference type="InterPro" id="IPR013272">
    <property type="entry name" value="Vps72/YL1_C"/>
</dbReference>
<dbReference type="InterPro" id="IPR029525">
    <property type="entry name" value="INO80C/Ies6"/>
</dbReference>